<evidence type="ECO:0000256" key="16">
    <source>
        <dbReference type="SAM" id="MobiDB-lite"/>
    </source>
</evidence>
<dbReference type="PANTHER" id="PTHR15222:SF2">
    <property type="entry name" value="NADH DEHYDROGENASE [UBIQUINONE] 1 BETA SUBCOMPLEX SUBUNIT 1"/>
    <property type="match status" value="1"/>
</dbReference>
<evidence type="ECO:0000313" key="18">
    <source>
        <dbReference type="Proteomes" id="UP000001646"/>
    </source>
</evidence>
<reference evidence="17" key="2">
    <citation type="submission" date="2025-08" db="UniProtKB">
        <authorList>
            <consortium name="Ensembl"/>
        </authorList>
    </citation>
    <scope>IDENTIFICATION</scope>
</reference>
<proteinExistence type="inferred from homology"/>
<dbReference type="Ensembl" id="ENSACAT00000057191.1">
    <property type="protein sequence ID" value="ENSACAP00000029055.1"/>
    <property type="gene ID" value="ENSACAG00000045198.1"/>
</dbReference>
<dbReference type="Proteomes" id="UP000001646">
    <property type="component" value="Chromosome 1"/>
</dbReference>
<evidence type="ECO:0000256" key="10">
    <source>
        <dbReference type="ARBA" id="ARBA00022982"/>
    </source>
</evidence>
<organism evidence="17 18">
    <name type="scientific">Anolis carolinensis</name>
    <name type="common">Green anole</name>
    <name type="synonym">American chameleon</name>
    <dbReference type="NCBI Taxonomy" id="28377"/>
    <lineage>
        <taxon>Eukaryota</taxon>
        <taxon>Metazoa</taxon>
        <taxon>Chordata</taxon>
        <taxon>Craniata</taxon>
        <taxon>Vertebrata</taxon>
        <taxon>Euteleostomi</taxon>
        <taxon>Lepidosauria</taxon>
        <taxon>Squamata</taxon>
        <taxon>Bifurcata</taxon>
        <taxon>Unidentata</taxon>
        <taxon>Episquamata</taxon>
        <taxon>Toxicofera</taxon>
        <taxon>Iguania</taxon>
        <taxon>Dactyloidae</taxon>
        <taxon>Anolis</taxon>
    </lineage>
</organism>
<sequence length="135" mass="15282">KPLVNARALNLLKTRAGREAGLFPTTQRPPLNRRHFGPGRNRADAGRKEGAGLWTEPLAQLNGVEAKSAGKTLIQITMVNILQLVRDHWGLTLVPIGFVVGCYFDRRNDEKLSLFRNKSKLYHRELKPGEEVTWR</sequence>
<protein>
    <recommendedName>
        <fullName evidence="5">NADH dehydrogenase [ubiquinone] 1 beta subcomplex subunit 1</fullName>
    </recommendedName>
    <alternativeName>
        <fullName evidence="15">Complex I-MNLL</fullName>
    </alternativeName>
    <alternativeName>
        <fullName evidence="14">NADH-ubiquinone oxidoreductase MNLL subunit</fullName>
    </alternativeName>
</protein>
<evidence type="ECO:0000256" key="15">
    <source>
        <dbReference type="ARBA" id="ARBA00033364"/>
    </source>
</evidence>
<comment type="subunit">
    <text evidence="4">Complex I is composed of 45 different subunits.</text>
</comment>
<evidence type="ECO:0000313" key="17">
    <source>
        <dbReference type="Ensembl" id="ENSACAP00000029055.1"/>
    </source>
</evidence>
<keyword evidence="7" id="KW-0679">Respiratory chain</keyword>
<dbReference type="InParanoid" id="A0A803T1G5"/>
<dbReference type="GO" id="GO:0045271">
    <property type="term" value="C:respiratory chain complex I"/>
    <property type="evidence" value="ECO:0000318"/>
    <property type="project" value="GO_Central"/>
</dbReference>
<keyword evidence="9" id="KW-0999">Mitochondrion inner membrane</keyword>
<dbReference type="GO" id="GO:0005743">
    <property type="term" value="C:mitochondrial inner membrane"/>
    <property type="evidence" value="ECO:0007669"/>
    <property type="project" value="UniProtKB-SubCell"/>
</dbReference>
<comment type="function">
    <text evidence="1">Accessory subunit of the mitochondrial membrane respiratory chain NADH dehydrogenase (Complex I) that is believed not to be involved in catalysis. Complex I functions in the transfer of electrons from NADH to the respiratory chain. The immediate electron acceptor for the enzyme is believed to be ubiquinone.</text>
</comment>
<evidence type="ECO:0000256" key="11">
    <source>
        <dbReference type="ARBA" id="ARBA00022989"/>
    </source>
</evidence>
<keyword evidence="18" id="KW-1185">Reference proteome</keyword>
<evidence type="ECO:0000256" key="12">
    <source>
        <dbReference type="ARBA" id="ARBA00023128"/>
    </source>
</evidence>
<evidence type="ECO:0000256" key="7">
    <source>
        <dbReference type="ARBA" id="ARBA00022660"/>
    </source>
</evidence>
<keyword evidence="11" id="KW-1133">Transmembrane helix</keyword>
<dbReference type="InterPro" id="IPR012575">
    <property type="entry name" value="NDUB1"/>
</dbReference>
<gene>
    <name evidence="17" type="primary">NDUFB1</name>
</gene>
<keyword evidence="6" id="KW-0813">Transport</keyword>
<reference evidence="17 18" key="1">
    <citation type="submission" date="2009-12" db="EMBL/GenBank/DDBJ databases">
        <title>The Genome Sequence of Anolis carolinensis (Green Anole Lizard).</title>
        <authorList>
            <consortium name="The Genome Sequencing Platform"/>
            <person name="Di Palma F."/>
            <person name="Alfoldi J."/>
            <person name="Heiman D."/>
            <person name="Young S."/>
            <person name="Grabherr M."/>
            <person name="Johnson J."/>
            <person name="Lander E.S."/>
            <person name="Lindblad-Toh K."/>
        </authorList>
    </citation>
    <scope>NUCLEOTIDE SEQUENCE [LARGE SCALE GENOMIC DNA]</scope>
    <source>
        <strain evidence="17 18">JBL SC #1</strain>
    </source>
</reference>
<evidence type="ECO:0000256" key="14">
    <source>
        <dbReference type="ARBA" id="ARBA00030377"/>
    </source>
</evidence>
<dbReference type="GeneTree" id="ENSGT00390000005052"/>
<evidence type="ECO:0000256" key="4">
    <source>
        <dbReference type="ARBA" id="ARBA00011533"/>
    </source>
</evidence>
<keyword evidence="13" id="KW-0472">Membrane</keyword>
<evidence type="ECO:0000256" key="9">
    <source>
        <dbReference type="ARBA" id="ARBA00022792"/>
    </source>
</evidence>
<comment type="similarity">
    <text evidence="3">Belongs to the complex I NDUFB1 subunit family.</text>
</comment>
<evidence type="ECO:0000256" key="5">
    <source>
        <dbReference type="ARBA" id="ARBA00018678"/>
    </source>
</evidence>
<dbReference type="PANTHER" id="PTHR15222">
    <property type="entry name" value="NADH DEHYDROGENASE [UBIQUINONE] 1 BETA SUBCOMPLEX SUBUNIT 1"/>
    <property type="match status" value="1"/>
</dbReference>
<dbReference type="Pfam" id="PF08040">
    <property type="entry name" value="NADH_oxidored"/>
    <property type="match status" value="1"/>
</dbReference>
<evidence type="ECO:0000256" key="6">
    <source>
        <dbReference type="ARBA" id="ARBA00022448"/>
    </source>
</evidence>
<evidence type="ECO:0000256" key="8">
    <source>
        <dbReference type="ARBA" id="ARBA00022692"/>
    </source>
</evidence>
<keyword evidence="8" id="KW-0812">Transmembrane</keyword>
<evidence type="ECO:0000256" key="2">
    <source>
        <dbReference type="ARBA" id="ARBA00004298"/>
    </source>
</evidence>
<reference evidence="17" key="3">
    <citation type="submission" date="2025-09" db="UniProtKB">
        <authorList>
            <consortium name="Ensembl"/>
        </authorList>
    </citation>
    <scope>IDENTIFICATION</scope>
</reference>
<dbReference type="AlphaFoldDB" id="A0A803T1G5"/>
<evidence type="ECO:0000256" key="1">
    <source>
        <dbReference type="ARBA" id="ARBA00003335"/>
    </source>
</evidence>
<keyword evidence="10" id="KW-0249">Electron transport</keyword>
<name>A0A803T1G5_ANOCA</name>
<feature type="region of interest" description="Disordered" evidence="16">
    <location>
        <begin position="22"/>
        <end position="47"/>
    </location>
</feature>
<comment type="subcellular location">
    <subcellularLocation>
        <location evidence="2">Mitochondrion inner membrane</location>
        <topology evidence="2">Single-pass membrane protein</topology>
        <orientation evidence="2">Matrix side</orientation>
    </subcellularLocation>
</comment>
<keyword evidence="12" id="KW-0496">Mitochondrion</keyword>
<evidence type="ECO:0000256" key="3">
    <source>
        <dbReference type="ARBA" id="ARBA00007393"/>
    </source>
</evidence>
<accession>A0A803T1G5</accession>
<evidence type="ECO:0000256" key="13">
    <source>
        <dbReference type="ARBA" id="ARBA00023136"/>
    </source>
</evidence>